<comment type="caution">
    <text evidence="1">The sequence shown here is derived from an EMBL/GenBank/DDBJ whole genome shotgun (WGS) entry which is preliminary data.</text>
</comment>
<dbReference type="AlphaFoldDB" id="A0A4Q7Y8I7"/>
<accession>A0A4Q7Y8I7</accession>
<reference evidence="1 2" key="1">
    <citation type="submission" date="2019-02" db="EMBL/GenBank/DDBJ databases">
        <title>Sequencing the genomes of 1000 actinobacteria strains.</title>
        <authorList>
            <person name="Klenk H.-P."/>
        </authorList>
    </citation>
    <scope>NUCLEOTIDE SEQUENCE [LARGE SCALE GENOMIC DNA]</scope>
    <source>
        <strain evidence="1 2">DSM 44509</strain>
    </source>
</reference>
<gene>
    <name evidence="1" type="ORF">BKA19_3119</name>
</gene>
<dbReference type="EMBL" id="SHKV01000001">
    <property type="protein sequence ID" value="RZU33397.1"/>
    <property type="molecule type" value="Genomic_DNA"/>
</dbReference>
<dbReference type="RefSeq" id="WP_104526778.1">
    <property type="nucleotide sequence ID" value="NZ_POQT01000002.1"/>
</dbReference>
<keyword evidence="2" id="KW-1185">Reference proteome</keyword>
<sequence>MSTETAVLLDEALLTELEPSIPCGMRWGDDDPCPAEADYAVQVICELCGDRWAFICEPCLDLLEATLGTLTTCRGNWVCATTGPLIIAVVTIKPLS</sequence>
<evidence type="ECO:0000313" key="2">
    <source>
        <dbReference type="Proteomes" id="UP000292507"/>
    </source>
</evidence>
<proteinExistence type="predicted"/>
<organism evidence="1 2">
    <name type="scientific">Blastococcus saxobsidens</name>
    <dbReference type="NCBI Taxonomy" id="138336"/>
    <lineage>
        <taxon>Bacteria</taxon>
        <taxon>Bacillati</taxon>
        <taxon>Actinomycetota</taxon>
        <taxon>Actinomycetes</taxon>
        <taxon>Geodermatophilales</taxon>
        <taxon>Geodermatophilaceae</taxon>
        <taxon>Blastococcus</taxon>
    </lineage>
</organism>
<dbReference type="Proteomes" id="UP000292507">
    <property type="component" value="Unassembled WGS sequence"/>
</dbReference>
<protein>
    <submittedName>
        <fullName evidence="1">Uncharacterized protein</fullName>
    </submittedName>
</protein>
<name>A0A4Q7Y8I7_9ACTN</name>
<evidence type="ECO:0000313" key="1">
    <source>
        <dbReference type="EMBL" id="RZU33397.1"/>
    </source>
</evidence>